<dbReference type="InterPro" id="IPR045108">
    <property type="entry name" value="TXNDC17-like"/>
</dbReference>
<evidence type="ECO:0000259" key="3">
    <source>
        <dbReference type="Pfam" id="PF06110"/>
    </source>
</evidence>
<comment type="similarity">
    <text evidence="1">Belongs to the thioredoxin family.</text>
</comment>
<dbReference type="Proteomes" id="UP000308267">
    <property type="component" value="Unassembled WGS sequence"/>
</dbReference>
<evidence type="ECO:0000313" key="5">
    <source>
        <dbReference type="Proteomes" id="UP000308267"/>
    </source>
</evidence>
<dbReference type="PANTHER" id="PTHR12452:SF0">
    <property type="entry name" value="THIOREDOXIN DOMAIN-CONTAINING PROTEIN 17"/>
    <property type="match status" value="1"/>
</dbReference>
<sequence>MRERKERFADSVEQVEQYTKDALNCQLRVYAFFIGTTDPITGDSWCPDCRTAEPIVEEATKKMSEKDLFIMCEVGDRDHWKTATNPFRTHPVFKLTEIPTLLSFYLDVGEIAVRSRLVNDGCKDPDLVDKFFSEG</sequence>
<dbReference type="EMBL" id="SJOL01009466">
    <property type="protein sequence ID" value="TGZ57283.1"/>
    <property type="molecule type" value="Genomic_DNA"/>
</dbReference>
<dbReference type="GO" id="GO:0047134">
    <property type="term" value="F:protein-disulfide reductase [NAD(P)H] activity"/>
    <property type="evidence" value="ECO:0007669"/>
    <property type="project" value="InterPro"/>
</dbReference>
<comment type="caution">
    <text evidence="4">The sequence shown here is derived from an EMBL/GenBank/DDBJ whole genome shotgun (WGS) entry which is preliminary data.</text>
</comment>
<organism evidence="4 5">
    <name type="scientific">Opisthorchis felineus</name>
    <dbReference type="NCBI Taxonomy" id="147828"/>
    <lineage>
        <taxon>Eukaryota</taxon>
        <taxon>Metazoa</taxon>
        <taxon>Spiralia</taxon>
        <taxon>Lophotrochozoa</taxon>
        <taxon>Platyhelminthes</taxon>
        <taxon>Trematoda</taxon>
        <taxon>Digenea</taxon>
        <taxon>Opisthorchiida</taxon>
        <taxon>Opisthorchiata</taxon>
        <taxon>Opisthorchiidae</taxon>
        <taxon>Opisthorchis</taxon>
    </lineage>
</organism>
<dbReference type="OrthoDB" id="78947at2759"/>
<dbReference type="InterPro" id="IPR010357">
    <property type="entry name" value="TXNDC17_dom"/>
</dbReference>
<dbReference type="AlphaFoldDB" id="A0A4S2L3I7"/>
<gene>
    <name evidence="4" type="ORF">CRM22_009946</name>
</gene>
<dbReference type="InterPro" id="IPR036249">
    <property type="entry name" value="Thioredoxin-like_sf"/>
</dbReference>
<feature type="domain" description="Thioredoxin" evidence="3">
    <location>
        <begin position="12"/>
        <end position="134"/>
    </location>
</feature>
<dbReference type="Pfam" id="PF06110">
    <property type="entry name" value="TXD17-like_Trx"/>
    <property type="match status" value="1"/>
</dbReference>
<name>A0A4S2L3I7_OPIFE</name>
<dbReference type="SUPFAM" id="SSF52833">
    <property type="entry name" value="Thioredoxin-like"/>
    <property type="match status" value="1"/>
</dbReference>
<evidence type="ECO:0000256" key="1">
    <source>
        <dbReference type="ARBA" id="ARBA00008987"/>
    </source>
</evidence>
<dbReference type="PANTHER" id="PTHR12452">
    <property type="entry name" value="42-9-9 PROTEIN-RELATED"/>
    <property type="match status" value="1"/>
</dbReference>
<evidence type="ECO:0000256" key="2">
    <source>
        <dbReference type="ARBA" id="ARBA00016949"/>
    </source>
</evidence>
<proteinExistence type="inferred from homology"/>
<reference evidence="4 5" key="1">
    <citation type="journal article" date="2019" name="BMC Genomics">
        <title>New insights from Opisthorchis felineus genome: update on genomics of the epidemiologically important liver flukes.</title>
        <authorList>
            <person name="Ershov N.I."/>
            <person name="Mordvinov V.A."/>
            <person name="Prokhortchouk E.B."/>
            <person name="Pakharukova M.Y."/>
            <person name="Gunbin K.V."/>
            <person name="Ustyantsev K."/>
            <person name="Genaev M.A."/>
            <person name="Blinov A.G."/>
            <person name="Mazur A."/>
            <person name="Boulygina E."/>
            <person name="Tsygankova S."/>
            <person name="Khrameeva E."/>
            <person name="Chekanov N."/>
            <person name="Fan G."/>
            <person name="Xiao A."/>
            <person name="Zhang H."/>
            <person name="Xu X."/>
            <person name="Yang H."/>
            <person name="Solovyev V."/>
            <person name="Lee S.M."/>
            <person name="Liu X."/>
            <person name="Afonnikov D.A."/>
            <person name="Skryabin K.G."/>
        </authorList>
    </citation>
    <scope>NUCLEOTIDE SEQUENCE [LARGE SCALE GENOMIC DNA]</scope>
    <source>
        <strain evidence="4">AK-0245</strain>
        <tissue evidence="4">Whole organism</tissue>
    </source>
</reference>
<accession>A0A4S2L3I7</accession>
<protein>
    <recommendedName>
        <fullName evidence="2">Thioredoxin domain-containing protein 17</fullName>
    </recommendedName>
</protein>
<dbReference type="GO" id="GO:0005829">
    <property type="term" value="C:cytosol"/>
    <property type="evidence" value="ECO:0007669"/>
    <property type="project" value="TreeGrafter"/>
</dbReference>
<evidence type="ECO:0000313" key="4">
    <source>
        <dbReference type="EMBL" id="TGZ57283.1"/>
    </source>
</evidence>
<dbReference type="Gene3D" id="3.40.30.10">
    <property type="entry name" value="Glutaredoxin"/>
    <property type="match status" value="1"/>
</dbReference>
<keyword evidence="5" id="KW-1185">Reference proteome</keyword>